<accession>A0ABR3D3R7</accession>
<sequence length="70" mass="8193">FITSFKDKEDLYFELTSKATIPFTNEDYVLFKTYSKKRIRKVRRGSSLSVEIIFANKGIKEVLDELPTLL</sequence>
<evidence type="ECO:0000313" key="1">
    <source>
        <dbReference type="EMBL" id="KAL0467339.1"/>
    </source>
</evidence>
<protein>
    <submittedName>
        <fullName evidence="1">Uncharacterized protein</fullName>
    </submittedName>
</protein>
<reference evidence="1 2" key="1">
    <citation type="submission" date="2023-09" db="EMBL/GenBank/DDBJ databases">
        <title>Multi-omics analysis of a traditional fermented food reveals byproduct-associated fungal strains for waste-to-food upcycling.</title>
        <authorList>
            <consortium name="Lawrence Berkeley National Laboratory"/>
            <person name="Rekdal V.M."/>
            <person name="Villalobos-Escobedo J.M."/>
            <person name="Rodriguez-Valeron N."/>
            <person name="Garcia M.O."/>
            <person name="Vasquez D.P."/>
            <person name="Damayanti I."/>
            <person name="Sorensen P.M."/>
            <person name="Baidoo E.E."/>
            <person name="De Carvalho A.C."/>
            <person name="Riley R."/>
            <person name="Lipzen A."/>
            <person name="He G."/>
            <person name="Yan M."/>
            <person name="Haridas S."/>
            <person name="Daum C."/>
            <person name="Yoshinaga Y."/>
            <person name="Ng V."/>
            <person name="Grigoriev I.V."/>
            <person name="Munk R."/>
            <person name="Nuraida L."/>
            <person name="Wijaya C.H."/>
            <person name="Morales P.-C."/>
            <person name="Keasling J.D."/>
        </authorList>
    </citation>
    <scope>NUCLEOTIDE SEQUENCE [LARGE SCALE GENOMIC DNA]</scope>
    <source>
        <strain evidence="1 2">FGSC 2613</strain>
    </source>
</reference>
<organism evidence="1 2">
    <name type="scientific">Neurospora intermedia</name>
    <dbReference type="NCBI Taxonomy" id="5142"/>
    <lineage>
        <taxon>Eukaryota</taxon>
        <taxon>Fungi</taxon>
        <taxon>Dikarya</taxon>
        <taxon>Ascomycota</taxon>
        <taxon>Pezizomycotina</taxon>
        <taxon>Sordariomycetes</taxon>
        <taxon>Sordariomycetidae</taxon>
        <taxon>Sordariales</taxon>
        <taxon>Sordariaceae</taxon>
        <taxon>Neurospora</taxon>
    </lineage>
</organism>
<dbReference type="EMBL" id="JAVLET010000010">
    <property type="protein sequence ID" value="KAL0467339.1"/>
    <property type="molecule type" value="Genomic_DNA"/>
</dbReference>
<keyword evidence="2" id="KW-1185">Reference proteome</keyword>
<comment type="caution">
    <text evidence="1">The sequence shown here is derived from an EMBL/GenBank/DDBJ whole genome shotgun (WGS) entry which is preliminary data.</text>
</comment>
<name>A0ABR3D3R7_NEUIN</name>
<gene>
    <name evidence="1" type="ORF">QR685DRAFT_448993</name>
</gene>
<evidence type="ECO:0000313" key="2">
    <source>
        <dbReference type="Proteomes" id="UP001451303"/>
    </source>
</evidence>
<dbReference type="Proteomes" id="UP001451303">
    <property type="component" value="Unassembled WGS sequence"/>
</dbReference>
<feature type="non-terminal residue" evidence="1">
    <location>
        <position position="1"/>
    </location>
</feature>
<proteinExistence type="predicted"/>